<dbReference type="Proteomes" id="UP000190065">
    <property type="component" value="Unassembled WGS sequence"/>
</dbReference>
<accession>A0A1T4S8I4</accession>
<protein>
    <submittedName>
        <fullName evidence="1">Uncharacterized protein</fullName>
    </submittedName>
</protein>
<dbReference type="EMBL" id="FUXK01000063">
    <property type="protein sequence ID" value="SKA24171.1"/>
    <property type="molecule type" value="Genomic_DNA"/>
</dbReference>
<organism evidence="1 2">
    <name type="scientific">Segatella oulorum</name>
    <dbReference type="NCBI Taxonomy" id="28136"/>
    <lineage>
        <taxon>Bacteria</taxon>
        <taxon>Pseudomonadati</taxon>
        <taxon>Bacteroidota</taxon>
        <taxon>Bacteroidia</taxon>
        <taxon>Bacteroidales</taxon>
        <taxon>Prevotellaceae</taxon>
        <taxon>Segatella</taxon>
    </lineage>
</organism>
<sequence>MIPNCDAQIYSFKVTMFNVATSRAIYNTFIIMDKDVMAYNVMAYKYMDNKVRTYIDKLVNN</sequence>
<gene>
    <name evidence="1" type="ORF">SAMN02745202_02585</name>
</gene>
<proteinExistence type="predicted"/>
<evidence type="ECO:0000313" key="1">
    <source>
        <dbReference type="EMBL" id="SKA24171.1"/>
    </source>
</evidence>
<dbReference type="AlphaFoldDB" id="A0A1T4S8I4"/>
<name>A0A1T4S8I4_9BACT</name>
<reference evidence="1 2" key="1">
    <citation type="submission" date="2017-02" db="EMBL/GenBank/DDBJ databases">
        <authorList>
            <person name="Peterson S.W."/>
        </authorList>
    </citation>
    <scope>NUCLEOTIDE SEQUENCE [LARGE SCALE GENOMIC DNA]</scope>
    <source>
        <strain evidence="1 2">ATCC 43324</strain>
    </source>
</reference>
<evidence type="ECO:0000313" key="2">
    <source>
        <dbReference type="Proteomes" id="UP000190065"/>
    </source>
</evidence>